<dbReference type="GO" id="GO:0031222">
    <property type="term" value="P:arabinan catabolic process"/>
    <property type="evidence" value="ECO:0007669"/>
    <property type="project" value="TreeGrafter"/>
</dbReference>
<dbReference type="SMART" id="SM01217">
    <property type="entry name" value="Fn3_like"/>
    <property type="match status" value="1"/>
</dbReference>
<evidence type="ECO:0000259" key="4">
    <source>
        <dbReference type="SMART" id="SM01217"/>
    </source>
</evidence>
<dbReference type="InterPro" id="IPR001764">
    <property type="entry name" value="Glyco_hydro_3_N"/>
</dbReference>
<evidence type="ECO:0000313" key="5">
    <source>
        <dbReference type="EMBL" id="TNJ44905.1"/>
    </source>
</evidence>
<dbReference type="GO" id="GO:0046556">
    <property type="term" value="F:alpha-L-arabinofuranosidase activity"/>
    <property type="evidence" value="ECO:0007669"/>
    <property type="project" value="TreeGrafter"/>
</dbReference>
<feature type="domain" description="Fibronectin type III-like" evidence="4">
    <location>
        <begin position="642"/>
        <end position="711"/>
    </location>
</feature>
<evidence type="ECO:0000256" key="3">
    <source>
        <dbReference type="ARBA" id="ARBA00022801"/>
    </source>
</evidence>
<reference evidence="5 6" key="1">
    <citation type="submission" date="2019-05" db="EMBL/GenBank/DDBJ databases">
        <title>Tamlana fucoidanivorans sp. nov., isolated from the surface of algae collected from Fujian province in China.</title>
        <authorList>
            <person name="Li J."/>
        </authorList>
    </citation>
    <scope>NUCLEOTIDE SEQUENCE [LARGE SCALE GENOMIC DNA]</scope>
    <source>
        <strain evidence="5 6">CW2-9</strain>
    </source>
</reference>
<protein>
    <submittedName>
        <fullName evidence="5">Glycoside hydrolase family 3 protein</fullName>
    </submittedName>
</protein>
<evidence type="ECO:0000313" key="6">
    <source>
        <dbReference type="Proteomes" id="UP000308713"/>
    </source>
</evidence>
<dbReference type="InterPro" id="IPR017853">
    <property type="entry name" value="GH"/>
</dbReference>
<dbReference type="PANTHER" id="PTHR42721:SF3">
    <property type="entry name" value="BETA-D-XYLOSIDASE 5-RELATED"/>
    <property type="match status" value="1"/>
</dbReference>
<dbReference type="Pfam" id="PF14310">
    <property type="entry name" value="Fn3-like"/>
    <property type="match status" value="1"/>
</dbReference>
<evidence type="ECO:0000256" key="2">
    <source>
        <dbReference type="ARBA" id="ARBA00022729"/>
    </source>
</evidence>
<dbReference type="Pfam" id="PF01915">
    <property type="entry name" value="Glyco_hydro_3_C"/>
    <property type="match status" value="1"/>
</dbReference>
<dbReference type="GO" id="GO:0009044">
    <property type="term" value="F:xylan 1,4-beta-xylosidase activity"/>
    <property type="evidence" value="ECO:0007669"/>
    <property type="project" value="InterPro"/>
</dbReference>
<dbReference type="EMBL" id="VDCS01000006">
    <property type="protein sequence ID" value="TNJ44905.1"/>
    <property type="molecule type" value="Genomic_DNA"/>
</dbReference>
<proteinExistence type="inferred from homology"/>
<accession>A0A5C4SLX4</accession>
<evidence type="ECO:0000256" key="1">
    <source>
        <dbReference type="ARBA" id="ARBA00005336"/>
    </source>
</evidence>
<dbReference type="Gene3D" id="3.20.20.300">
    <property type="entry name" value="Glycoside hydrolase, family 3, N-terminal domain"/>
    <property type="match status" value="1"/>
</dbReference>
<comment type="caution">
    <text evidence="5">The sequence shown here is derived from an EMBL/GenBank/DDBJ whole genome shotgun (WGS) entry which is preliminary data.</text>
</comment>
<dbReference type="Gene3D" id="3.40.50.1700">
    <property type="entry name" value="Glycoside hydrolase family 3 C-terminal domain"/>
    <property type="match status" value="1"/>
</dbReference>
<dbReference type="InterPro" id="IPR044993">
    <property type="entry name" value="BXL"/>
</dbReference>
<dbReference type="AlphaFoldDB" id="A0A5C4SLX4"/>
<dbReference type="Gene3D" id="2.60.40.10">
    <property type="entry name" value="Immunoglobulins"/>
    <property type="match status" value="1"/>
</dbReference>
<dbReference type="Proteomes" id="UP000308713">
    <property type="component" value="Unassembled WGS sequence"/>
</dbReference>
<dbReference type="GO" id="GO:0045493">
    <property type="term" value="P:xylan catabolic process"/>
    <property type="evidence" value="ECO:0007669"/>
    <property type="project" value="InterPro"/>
</dbReference>
<sequence length="732" mass="80992">MRQSHVFLRNIIFIFIFSQTHSLVSQNFQDSSLPLKQRVQLLINELTLEEKVSLMVNKAAAIDRLNIPEYNWWNEGLHGVARSVPATVFPQAIGMAATFNPNLVYRVATAISDEGRAIYNHAQSKGVYRWYTGLTFWSPNVNIFRDPRWGRGHETYGEDPFLSGALGKAFVQGMQGNDKNHLKVAACAKHFMVHNGPEGNRFTFNSETNKKDLYETYLPAFQDLIDTGVAGVMCAYNKYNTESCCGSSNILSDVLRKEMGFDGYIVSDCGAINNLHDTHKVTRTPEESAALGVLSGVNVNCGQVYSLLLKSIELGLLTEKDVNKALSKQLEIRFKLGMFDLVPINPYTTISIDKINNQAHVALAREVAQKSMVLLKNSNNILPLKKGIGQIYVTGNNAADVNVLLGNYYGVSKNMVTVLEGIASTVSKTTIVQYNQGFLVQQDVKGMKTGQSGNAANADATIAVIGLNPLFEGENGDTPFSITGGDRKTIELPENQLIYLKKLKEQISDKPLIVVVCSGSAIAMPEVHDIADAIVWAWYPGEQGGQAVADVLFGNYSPSGKLPITIYKATSQLGDFEDYSISESKKTYRYFEDSPLYPFGFGLSYQPLDFKLEGTSKLSMKSKDTLNIKIKVRNLADFEQNEVIQLYVSKTDLSYPTPLFALKNIQNVTLKAGQSKRLTFKLCKTHLQQINDKGEKELPKGVYKICIGTTSPAARNIELGAQMPIELTIKLK</sequence>
<dbReference type="PRINTS" id="PR00133">
    <property type="entry name" value="GLHYDRLASE3"/>
</dbReference>
<keyword evidence="6" id="KW-1185">Reference proteome</keyword>
<gene>
    <name evidence="5" type="ORF">FGF67_07005</name>
</gene>
<name>A0A5C4SLX4_9FLAO</name>
<dbReference type="InterPro" id="IPR002772">
    <property type="entry name" value="Glyco_hydro_3_C"/>
</dbReference>
<dbReference type="InterPro" id="IPR036962">
    <property type="entry name" value="Glyco_hydro_3_N_sf"/>
</dbReference>
<organism evidence="5 6">
    <name type="scientific">Allotamlana fucoidanivorans</name>
    <dbReference type="NCBI Taxonomy" id="2583814"/>
    <lineage>
        <taxon>Bacteria</taxon>
        <taxon>Pseudomonadati</taxon>
        <taxon>Bacteroidota</taxon>
        <taxon>Flavobacteriia</taxon>
        <taxon>Flavobacteriales</taxon>
        <taxon>Flavobacteriaceae</taxon>
        <taxon>Allotamlana</taxon>
    </lineage>
</organism>
<dbReference type="InterPro" id="IPR036881">
    <property type="entry name" value="Glyco_hydro_3_C_sf"/>
</dbReference>
<keyword evidence="2" id="KW-0732">Signal</keyword>
<keyword evidence="3 5" id="KW-0378">Hydrolase</keyword>
<dbReference type="InterPro" id="IPR026891">
    <property type="entry name" value="Fn3-like"/>
</dbReference>
<dbReference type="SUPFAM" id="SSF51445">
    <property type="entry name" value="(Trans)glycosidases"/>
    <property type="match status" value="1"/>
</dbReference>
<dbReference type="Pfam" id="PF00933">
    <property type="entry name" value="Glyco_hydro_3"/>
    <property type="match status" value="1"/>
</dbReference>
<dbReference type="SUPFAM" id="SSF52279">
    <property type="entry name" value="Beta-D-glucan exohydrolase, C-terminal domain"/>
    <property type="match status" value="1"/>
</dbReference>
<comment type="similarity">
    <text evidence="1">Belongs to the glycosyl hydrolase 3 family.</text>
</comment>
<dbReference type="PANTHER" id="PTHR42721">
    <property type="entry name" value="SUGAR HYDROLASE-RELATED"/>
    <property type="match status" value="1"/>
</dbReference>
<dbReference type="InterPro" id="IPR013783">
    <property type="entry name" value="Ig-like_fold"/>
</dbReference>
<dbReference type="OrthoDB" id="9805821at2"/>
<dbReference type="RefSeq" id="WP_139696150.1">
    <property type="nucleotide sequence ID" value="NZ_CP074074.1"/>
</dbReference>